<evidence type="ECO:0000256" key="2">
    <source>
        <dbReference type="ARBA" id="ARBA00007400"/>
    </source>
</evidence>
<dbReference type="PANTHER" id="PTHR40074:SF2">
    <property type="entry name" value="O-ACETYLTRANSFERASE WECH"/>
    <property type="match status" value="1"/>
</dbReference>
<sequence>MAKQAKIEEIQYMRGFAFLAVVLQHAIGHYAYLPEASLQDGVMLAVLLIAAKFAVPLFIFITGLVLFYNYRGDIPYGAFVWKRCKDIVLPYVVWSIVYALVFRGAPVPFWTETKQIFLYIITGTASYHTWYVAMVIQLYFLFPLIQKALLRIRQVCKPWQLIVGFGLLTIAYVGLTDQVSVISNIAVKLHIPILSSLFSEYADRNALYFYLYFLMGAVVGLNFEGWKRRIMSWKAGWISLYVLISVVLLYKITASFQTNSGLIIQYNDTTLVQPFMAVFLILSVIAMSIATVVIQQSAADWTKRMLTFLGHYSYSAYLAHALMLNAATYTADFLFPGWNVSVRTLIAFIICTWLSVGLAVLLSRFRIGRLLSGVPAPRKSAA</sequence>
<gene>
    <name evidence="9" type="ORF">GC093_19180</name>
</gene>
<dbReference type="EMBL" id="WHOD01000070">
    <property type="protein sequence ID" value="NOU95332.1"/>
    <property type="molecule type" value="Genomic_DNA"/>
</dbReference>
<comment type="subcellular location">
    <subcellularLocation>
        <location evidence="1">Cell membrane</location>
        <topology evidence="1">Multi-pass membrane protein</topology>
    </subcellularLocation>
</comment>
<dbReference type="InterPro" id="IPR002656">
    <property type="entry name" value="Acyl_transf_3_dom"/>
</dbReference>
<evidence type="ECO:0000256" key="3">
    <source>
        <dbReference type="ARBA" id="ARBA00022475"/>
    </source>
</evidence>
<feature type="transmembrane region" description="Helical" evidence="7">
    <location>
        <begin position="272"/>
        <end position="294"/>
    </location>
</feature>
<dbReference type="Proteomes" id="UP000641588">
    <property type="component" value="Unassembled WGS sequence"/>
</dbReference>
<feature type="transmembrane region" description="Helical" evidence="7">
    <location>
        <begin position="12"/>
        <end position="32"/>
    </location>
</feature>
<evidence type="ECO:0000256" key="7">
    <source>
        <dbReference type="SAM" id="Phobius"/>
    </source>
</evidence>
<dbReference type="GO" id="GO:0016413">
    <property type="term" value="F:O-acetyltransferase activity"/>
    <property type="evidence" value="ECO:0007669"/>
    <property type="project" value="TreeGrafter"/>
</dbReference>
<keyword evidence="9" id="KW-0012">Acyltransferase</keyword>
<evidence type="ECO:0000259" key="8">
    <source>
        <dbReference type="Pfam" id="PF01757"/>
    </source>
</evidence>
<evidence type="ECO:0000256" key="1">
    <source>
        <dbReference type="ARBA" id="ARBA00004651"/>
    </source>
</evidence>
<comment type="caution">
    <text evidence="9">The sequence shown here is derived from an EMBL/GenBank/DDBJ whole genome shotgun (WGS) entry which is preliminary data.</text>
</comment>
<keyword evidence="10" id="KW-1185">Reference proteome</keyword>
<feature type="transmembrane region" description="Helical" evidence="7">
    <location>
        <begin position="88"/>
        <end position="110"/>
    </location>
</feature>
<keyword evidence="9" id="KW-0808">Transferase</keyword>
<feature type="transmembrane region" description="Helical" evidence="7">
    <location>
        <begin position="161"/>
        <end position="187"/>
    </location>
</feature>
<dbReference type="GO" id="GO:0005886">
    <property type="term" value="C:plasma membrane"/>
    <property type="evidence" value="ECO:0007669"/>
    <property type="project" value="UniProtKB-SubCell"/>
</dbReference>
<evidence type="ECO:0000256" key="6">
    <source>
        <dbReference type="ARBA" id="ARBA00023136"/>
    </source>
</evidence>
<protein>
    <submittedName>
        <fullName evidence="9">Acyltransferase family protein</fullName>
    </submittedName>
</protein>
<reference evidence="9" key="1">
    <citation type="submission" date="2019-10" db="EMBL/GenBank/DDBJ databases">
        <title>Description of Paenibacillus glebae sp. nov.</title>
        <authorList>
            <person name="Carlier A."/>
            <person name="Qi S."/>
        </authorList>
    </citation>
    <scope>NUCLEOTIDE SEQUENCE</scope>
    <source>
        <strain evidence="9">LMG 31456</strain>
    </source>
</reference>
<dbReference type="AlphaFoldDB" id="A0A972K3V7"/>
<dbReference type="PANTHER" id="PTHR40074">
    <property type="entry name" value="O-ACETYLTRANSFERASE WECH"/>
    <property type="match status" value="1"/>
</dbReference>
<dbReference type="Pfam" id="PF01757">
    <property type="entry name" value="Acyl_transf_3"/>
    <property type="match status" value="1"/>
</dbReference>
<feature type="transmembrane region" description="Helical" evidence="7">
    <location>
        <begin position="116"/>
        <end position="140"/>
    </location>
</feature>
<feature type="transmembrane region" description="Helical" evidence="7">
    <location>
        <begin position="306"/>
        <end position="328"/>
    </location>
</feature>
<keyword evidence="6 7" id="KW-0472">Membrane</keyword>
<proteinExistence type="inferred from homology"/>
<dbReference type="RefSeq" id="WP_171653532.1">
    <property type="nucleotide sequence ID" value="NZ_WHOD01000070.1"/>
</dbReference>
<feature type="transmembrane region" description="Helical" evidence="7">
    <location>
        <begin position="44"/>
        <end position="68"/>
    </location>
</feature>
<feature type="domain" description="Acyltransferase 3" evidence="8">
    <location>
        <begin position="8"/>
        <end position="362"/>
    </location>
</feature>
<evidence type="ECO:0000313" key="9">
    <source>
        <dbReference type="EMBL" id="NOU95332.1"/>
    </source>
</evidence>
<name>A0A972K3V7_9BACL</name>
<keyword evidence="4 7" id="KW-0812">Transmembrane</keyword>
<feature type="transmembrane region" description="Helical" evidence="7">
    <location>
        <begin position="340"/>
        <end position="362"/>
    </location>
</feature>
<keyword evidence="5 7" id="KW-1133">Transmembrane helix</keyword>
<comment type="similarity">
    <text evidence="2">Belongs to the acyltransferase 3 family.</text>
</comment>
<evidence type="ECO:0000256" key="5">
    <source>
        <dbReference type="ARBA" id="ARBA00022989"/>
    </source>
</evidence>
<organism evidence="9 10">
    <name type="scientific">Paenibacillus foliorum</name>
    <dbReference type="NCBI Taxonomy" id="2654974"/>
    <lineage>
        <taxon>Bacteria</taxon>
        <taxon>Bacillati</taxon>
        <taxon>Bacillota</taxon>
        <taxon>Bacilli</taxon>
        <taxon>Bacillales</taxon>
        <taxon>Paenibacillaceae</taxon>
        <taxon>Paenibacillus</taxon>
    </lineage>
</organism>
<feature type="transmembrane region" description="Helical" evidence="7">
    <location>
        <begin position="235"/>
        <end position="252"/>
    </location>
</feature>
<keyword evidence="3" id="KW-1003">Cell membrane</keyword>
<evidence type="ECO:0000313" key="10">
    <source>
        <dbReference type="Proteomes" id="UP000641588"/>
    </source>
</evidence>
<dbReference type="GO" id="GO:0009246">
    <property type="term" value="P:enterobacterial common antigen biosynthetic process"/>
    <property type="evidence" value="ECO:0007669"/>
    <property type="project" value="TreeGrafter"/>
</dbReference>
<feature type="transmembrane region" description="Helical" evidence="7">
    <location>
        <begin position="207"/>
        <end position="223"/>
    </location>
</feature>
<accession>A0A972K3V7</accession>
<evidence type="ECO:0000256" key="4">
    <source>
        <dbReference type="ARBA" id="ARBA00022692"/>
    </source>
</evidence>